<organism evidence="1 2">
    <name type="scientific">Melastoma candidum</name>
    <dbReference type="NCBI Taxonomy" id="119954"/>
    <lineage>
        <taxon>Eukaryota</taxon>
        <taxon>Viridiplantae</taxon>
        <taxon>Streptophyta</taxon>
        <taxon>Embryophyta</taxon>
        <taxon>Tracheophyta</taxon>
        <taxon>Spermatophyta</taxon>
        <taxon>Magnoliopsida</taxon>
        <taxon>eudicotyledons</taxon>
        <taxon>Gunneridae</taxon>
        <taxon>Pentapetalae</taxon>
        <taxon>rosids</taxon>
        <taxon>malvids</taxon>
        <taxon>Myrtales</taxon>
        <taxon>Melastomataceae</taxon>
        <taxon>Melastomatoideae</taxon>
        <taxon>Melastomateae</taxon>
        <taxon>Melastoma</taxon>
    </lineage>
</organism>
<keyword evidence="2" id="KW-1185">Reference proteome</keyword>
<protein>
    <submittedName>
        <fullName evidence="1">Uncharacterized protein</fullName>
    </submittedName>
</protein>
<proteinExistence type="predicted"/>
<evidence type="ECO:0000313" key="2">
    <source>
        <dbReference type="Proteomes" id="UP001057402"/>
    </source>
</evidence>
<accession>A0ACB9RGF4</accession>
<gene>
    <name evidence="1" type="ORF">MLD38_015645</name>
</gene>
<comment type="caution">
    <text evidence="1">The sequence shown here is derived from an EMBL/GenBank/DDBJ whole genome shotgun (WGS) entry which is preliminary data.</text>
</comment>
<dbReference type="Proteomes" id="UP001057402">
    <property type="component" value="Chromosome 4"/>
</dbReference>
<evidence type="ECO:0000313" key="1">
    <source>
        <dbReference type="EMBL" id="KAI4378117.1"/>
    </source>
</evidence>
<dbReference type="EMBL" id="CM042883">
    <property type="protein sequence ID" value="KAI4378117.1"/>
    <property type="molecule type" value="Genomic_DNA"/>
</dbReference>
<sequence>MRDGVPPRRRKVLRLRSTQSFIPPFSSPISLPRPPAFPPTPIVVVRQELPLHLTCCKLPELASSPREATQREQLQIGFLLRFLYIPLAAPPVP</sequence>
<name>A0ACB9RGF4_9MYRT</name>
<reference evidence="2" key="1">
    <citation type="journal article" date="2023" name="Front. Plant Sci.">
        <title>Chromosomal-level genome assembly of Melastoma candidum provides insights into trichome evolution.</title>
        <authorList>
            <person name="Zhong Y."/>
            <person name="Wu W."/>
            <person name="Sun C."/>
            <person name="Zou P."/>
            <person name="Liu Y."/>
            <person name="Dai S."/>
            <person name="Zhou R."/>
        </authorList>
    </citation>
    <scope>NUCLEOTIDE SEQUENCE [LARGE SCALE GENOMIC DNA]</scope>
</reference>